<keyword evidence="3" id="KW-1185">Reference proteome</keyword>
<dbReference type="GO" id="GO:0003824">
    <property type="term" value="F:catalytic activity"/>
    <property type="evidence" value="ECO:0007669"/>
    <property type="project" value="UniProtKB-ARBA"/>
</dbReference>
<dbReference type="AlphaFoldDB" id="A0AAW9NTG2"/>
<protein>
    <submittedName>
        <fullName evidence="2">Phosphopantothenoylcysteine decarboxylase</fullName>
    </submittedName>
</protein>
<dbReference type="InterPro" id="IPR035929">
    <property type="entry name" value="CoaB-like_sf"/>
</dbReference>
<dbReference type="GO" id="GO:0015937">
    <property type="term" value="P:coenzyme A biosynthetic process"/>
    <property type="evidence" value="ECO:0007669"/>
    <property type="project" value="UniProtKB-ARBA"/>
</dbReference>
<organism evidence="2 3">
    <name type="scientific">Metasolibacillus meyeri</name>
    <dbReference type="NCBI Taxonomy" id="1071052"/>
    <lineage>
        <taxon>Bacteria</taxon>
        <taxon>Bacillati</taxon>
        <taxon>Bacillota</taxon>
        <taxon>Bacilli</taxon>
        <taxon>Bacillales</taxon>
        <taxon>Caryophanaceae</taxon>
        <taxon>Metasolibacillus</taxon>
    </lineage>
</organism>
<dbReference type="Proteomes" id="UP001344888">
    <property type="component" value="Unassembled WGS sequence"/>
</dbReference>
<proteinExistence type="predicted"/>
<evidence type="ECO:0000313" key="3">
    <source>
        <dbReference type="Proteomes" id="UP001344888"/>
    </source>
</evidence>
<dbReference type="EMBL" id="JARSFG010000003">
    <property type="protein sequence ID" value="MEC1177488.1"/>
    <property type="molecule type" value="Genomic_DNA"/>
</dbReference>
<sequence>MLQGKKIIITSGGTLEKWDQVRGHTNLSKGIMGCYLAEAALDLGAEVIYMHGYFAKLPDRIAQMRKIGFEGIEDLSEKLQTLLQEELIDIVIMAVAGSDWVVDQVFDQAGNALEAGGKMSSDEPPTIRFKKAPKILPQIKGWAPNVTLVGFKLEATTDPNYLIERAKLRMQTSKAQYTVANSSASLYGNDALHLIVRHDGQVTEANGKKQASEKLMALLAGGEANGE</sequence>
<accession>A0AAW9NTG2</accession>
<dbReference type="Pfam" id="PF04127">
    <property type="entry name" value="DFP"/>
    <property type="match status" value="1"/>
</dbReference>
<evidence type="ECO:0000313" key="2">
    <source>
        <dbReference type="EMBL" id="MEC1177488.1"/>
    </source>
</evidence>
<name>A0AAW9NTG2_9BACL</name>
<dbReference type="NCBIfam" id="NF007199">
    <property type="entry name" value="PRK09620.1"/>
    <property type="match status" value="1"/>
</dbReference>
<dbReference type="InterPro" id="IPR007085">
    <property type="entry name" value="DNA/pantothenate-metab_flavo_C"/>
</dbReference>
<dbReference type="SUPFAM" id="SSF102645">
    <property type="entry name" value="CoaB-like"/>
    <property type="match status" value="1"/>
</dbReference>
<dbReference type="Gene3D" id="3.40.50.10300">
    <property type="entry name" value="CoaB-like"/>
    <property type="match status" value="1"/>
</dbReference>
<dbReference type="RefSeq" id="WP_326121852.1">
    <property type="nucleotide sequence ID" value="NZ_JARSFG010000003.1"/>
</dbReference>
<feature type="domain" description="DNA/pantothenate metabolism flavoprotein C-terminal" evidence="1">
    <location>
        <begin position="2"/>
        <end position="218"/>
    </location>
</feature>
<gene>
    <name evidence="2" type="ORF">P9B03_03245</name>
</gene>
<comment type="caution">
    <text evidence="2">The sequence shown here is derived from an EMBL/GenBank/DDBJ whole genome shotgun (WGS) entry which is preliminary data.</text>
</comment>
<reference evidence="2 3" key="1">
    <citation type="submission" date="2023-03" db="EMBL/GenBank/DDBJ databases">
        <title>Bacillus Genome Sequencing.</title>
        <authorList>
            <person name="Dunlap C."/>
        </authorList>
    </citation>
    <scope>NUCLEOTIDE SEQUENCE [LARGE SCALE GENOMIC DNA]</scope>
    <source>
        <strain evidence="2 3">B-59205</strain>
    </source>
</reference>
<evidence type="ECO:0000259" key="1">
    <source>
        <dbReference type="Pfam" id="PF04127"/>
    </source>
</evidence>